<dbReference type="GO" id="GO:0042602">
    <property type="term" value="F:riboflavin reductase (NADPH) activity"/>
    <property type="evidence" value="ECO:0007669"/>
    <property type="project" value="TreeGrafter"/>
</dbReference>
<gene>
    <name evidence="2" type="ORF">FGM00_04765</name>
</gene>
<dbReference type="KEGG" id="asag:FGM00_04765"/>
<dbReference type="AlphaFoldDB" id="A0A5B7SLJ6"/>
<dbReference type="PANTHER" id="PTHR43355:SF2">
    <property type="entry name" value="FLAVIN REDUCTASE (NADPH)"/>
    <property type="match status" value="1"/>
</dbReference>
<dbReference type="Gene3D" id="3.40.50.720">
    <property type="entry name" value="NAD(P)-binding Rossmann-like Domain"/>
    <property type="match status" value="1"/>
</dbReference>
<feature type="domain" description="NAD(P)-binding" evidence="1">
    <location>
        <begin position="7"/>
        <end position="202"/>
    </location>
</feature>
<reference evidence="2 3" key="1">
    <citation type="submission" date="2019-05" db="EMBL/GenBank/DDBJ databases">
        <title>Genome sequencing of F202Z8.</title>
        <authorList>
            <person name="Kwon Y.M."/>
        </authorList>
    </citation>
    <scope>NUCLEOTIDE SEQUENCE [LARGE SCALE GENOMIC DNA]</scope>
    <source>
        <strain evidence="2 3">F202Z8</strain>
    </source>
</reference>
<evidence type="ECO:0000313" key="3">
    <source>
        <dbReference type="Proteomes" id="UP000310017"/>
    </source>
</evidence>
<dbReference type="SUPFAM" id="SSF51735">
    <property type="entry name" value="NAD(P)-binding Rossmann-fold domains"/>
    <property type="match status" value="1"/>
</dbReference>
<name>A0A5B7SLJ6_9FLAO</name>
<protein>
    <submittedName>
        <fullName evidence="2">SDR family oxidoreductase</fullName>
    </submittedName>
</protein>
<dbReference type="RefSeq" id="WP_138851807.1">
    <property type="nucleotide sequence ID" value="NZ_CP040710.1"/>
</dbReference>
<dbReference type="PANTHER" id="PTHR43355">
    <property type="entry name" value="FLAVIN REDUCTASE (NADPH)"/>
    <property type="match status" value="1"/>
</dbReference>
<dbReference type="InterPro" id="IPR036291">
    <property type="entry name" value="NAD(P)-bd_dom_sf"/>
</dbReference>
<dbReference type="EMBL" id="CP040710">
    <property type="protein sequence ID" value="QCW99454.1"/>
    <property type="molecule type" value="Genomic_DNA"/>
</dbReference>
<sequence length="214" mass="23927">MNVLIIGATGNVGQHTVDYALKNGHTVTAFGRSVEKIENLNPNLTIYKGDVTKLEDVQNAMQHQDVAILTFGAPLNKDTLFNVPDLCEKGTLITVEAMKGANVPRLICMTAIGAGDSKGHGRFIFRNIIEPVLLGRIMEDRTRQEEIVRNSQLPEWSIIRPTELSNDESSEVRFIKDLENEKEPETISRKDVGRVLANLITDKRYDKQTILITN</sequence>
<dbReference type="GO" id="GO:0004074">
    <property type="term" value="F:biliverdin reductase [NAD(P)H] activity"/>
    <property type="evidence" value="ECO:0007669"/>
    <property type="project" value="TreeGrafter"/>
</dbReference>
<accession>A0A5B7SLJ6</accession>
<dbReference type="OrthoDB" id="9803892at2"/>
<keyword evidence="3" id="KW-1185">Reference proteome</keyword>
<organism evidence="2 3">
    <name type="scientific">Aggregatimonas sangjinii</name>
    <dbReference type="NCBI Taxonomy" id="2583587"/>
    <lineage>
        <taxon>Bacteria</taxon>
        <taxon>Pseudomonadati</taxon>
        <taxon>Bacteroidota</taxon>
        <taxon>Flavobacteriia</taxon>
        <taxon>Flavobacteriales</taxon>
        <taxon>Flavobacteriaceae</taxon>
        <taxon>Aggregatimonas</taxon>
    </lineage>
</organism>
<dbReference type="Proteomes" id="UP000310017">
    <property type="component" value="Chromosome"/>
</dbReference>
<evidence type="ECO:0000313" key="2">
    <source>
        <dbReference type="EMBL" id="QCW99454.1"/>
    </source>
</evidence>
<dbReference type="InterPro" id="IPR051606">
    <property type="entry name" value="Polyketide_Oxido-like"/>
</dbReference>
<dbReference type="Pfam" id="PF13460">
    <property type="entry name" value="NAD_binding_10"/>
    <property type="match status" value="1"/>
</dbReference>
<dbReference type="InterPro" id="IPR016040">
    <property type="entry name" value="NAD(P)-bd_dom"/>
</dbReference>
<proteinExistence type="predicted"/>
<evidence type="ECO:0000259" key="1">
    <source>
        <dbReference type="Pfam" id="PF13460"/>
    </source>
</evidence>